<proteinExistence type="predicted"/>
<dbReference type="RefSeq" id="WP_190425567.1">
    <property type="nucleotide sequence ID" value="NZ_JAMPKK010000018.1"/>
</dbReference>
<feature type="transmembrane region" description="Helical" evidence="1">
    <location>
        <begin position="40"/>
        <end position="60"/>
    </location>
</feature>
<reference evidence="2 3" key="1">
    <citation type="submission" date="2022-04" db="EMBL/GenBank/DDBJ databases">
        <title>Positive selection, recombination, and allopatry shape intraspecific diversity of widespread and dominant cyanobacteria.</title>
        <authorList>
            <person name="Wei J."/>
            <person name="Shu W."/>
            <person name="Hu C."/>
        </authorList>
    </citation>
    <scope>NUCLEOTIDE SEQUENCE [LARGE SCALE GENOMIC DNA]</scope>
    <source>
        <strain evidence="2 3">GB2-A5</strain>
    </source>
</reference>
<organism evidence="2 3">
    <name type="scientific">Funiculus sociatus GB2-A5</name>
    <dbReference type="NCBI Taxonomy" id="2933946"/>
    <lineage>
        <taxon>Bacteria</taxon>
        <taxon>Bacillati</taxon>
        <taxon>Cyanobacteriota</taxon>
        <taxon>Cyanophyceae</taxon>
        <taxon>Coleofasciculales</taxon>
        <taxon>Coleofasciculaceae</taxon>
        <taxon>Funiculus</taxon>
    </lineage>
</organism>
<keyword evidence="1" id="KW-0812">Transmembrane</keyword>
<accession>A0ABV0JNA1</accession>
<evidence type="ECO:0000313" key="3">
    <source>
        <dbReference type="Proteomes" id="UP001442494"/>
    </source>
</evidence>
<evidence type="ECO:0000256" key="1">
    <source>
        <dbReference type="SAM" id="Phobius"/>
    </source>
</evidence>
<feature type="transmembrane region" description="Helical" evidence="1">
    <location>
        <begin position="72"/>
        <end position="91"/>
    </location>
</feature>
<dbReference type="EMBL" id="JAMPKK010000018">
    <property type="protein sequence ID" value="MEP0864863.1"/>
    <property type="molecule type" value="Genomic_DNA"/>
</dbReference>
<keyword evidence="1" id="KW-1133">Transmembrane helix</keyword>
<evidence type="ECO:0000313" key="2">
    <source>
        <dbReference type="EMBL" id="MEP0864863.1"/>
    </source>
</evidence>
<sequence length="171" mass="19198">MANSTRLENQDIKFGILDQAQQKAIYTLALSKAHFSTATVWGYVQFIVGIPNTILSAIAGASALSQWQDSNMLAGMLSILVAILTAISTFLDPSDRAKAHWHAGNQFQLLNDKFQIFIDFDAIAGSSPHELKQKLDILIDEFYKARKENPVTPYWSWKKGLKEAKQEQRQV</sequence>
<comment type="caution">
    <text evidence="2">The sequence shown here is derived from an EMBL/GenBank/DDBJ whole genome shotgun (WGS) entry which is preliminary data.</text>
</comment>
<name>A0ABV0JNA1_9CYAN</name>
<keyword evidence="3" id="KW-1185">Reference proteome</keyword>
<dbReference type="Proteomes" id="UP001442494">
    <property type="component" value="Unassembled WGS sequence"/>
</dbReference>
<dbReference type="NCBIfam" id="NF033632">
    <property type="entry name" value="SLATT_4"/>
    <property type="match status" value="1"/>
</dbReference>
<gene>
    <name evidence="2" type="ORF">NDI37_10315</name>
</gene>
<keyword evidence="1" id="KW-0472">Membrane</keyword>
<protein>
    <submittedName>
        <fullName evidence="2">SLATT domain-containing protein</fullName>
    </submittedName>
</protein>